<evidence type="ECO:0000256" key="8">
    <source>
        <dbReference type="ARBA" id="ARBA00029784"/>
    </source>
</evidence>
<comment type="subcellular location">
    <subcellularLocation>
        <location evidence="1 10">Cytoplasm</location>
    </subcellularLocation>
    <subcellularLocation>
        <location evidence="10">Nucleus</location>
    </subcellularLocation>
    <text evidence="10">Shuttles between the nucleus and the cytoplasm.</text>
</comment>
<evidence type="ECO:0000313" key="14">
    <source>
        <dbReference type="Proteomes" id="UP000001064"/>
    </source>
</evidence>
<dbReference type="PANTHER" id="PTHR15952:SF11">
    <property type="entry name" value="EXPORTIN-T"/>
    <property type="match status" value="1"/>
</dbReference>
<dbReference type="Pfam" id="PF19282">
    <property type="entry name" value="Exportin-T"/>
    <property type="match status" value="1"/>
</dbReference>
<dbReference type="Gene3D" id="1.25.10.10">
    <property type="entry name" value="Leucine-rich Repeat Variant"/>
    <property type="match status" value="1"/>
</dbReference>
<dbReference type="Proteomes" id="UP000001064">
    <property type="component" value="Unassembled WGS sequence"/>
</dbReference>
<evidence type="ECO:0000256" key="2">
    <source>
        <dbReference type="ARBA" id="ARBA00018928"/>
    </source>
</evidence>
<proteinExistence type="inferred from homology"/>
<evidence type="ECO:0000256" key="5">
    <source>
        <dbReference type="ARBA" id="ARBA00022555"/>
    </source>
</evidence>
<feature type="domain" description="Exportin-T C-terminal" evidence="12">
    <location>
        <begin position="315"/>
        <end position="956"/>
    </location>
</feature>
<organism evidence="13 14">
    <name type="scientific">Dictyostelium purpureum</name>
    <name type="common">Slime mold</name>
    <dbReference type="NCBI Taxonomy" id="5786"/>
    <lineage>
        <taxon>Eukaryota</taxon>
        <taxon>Amoebozoa</taxon>
        <taxon>Evosea</taxon>
        <taxon>Eumycetozoa</taxon>
        <taxon>Dictyostelia</taxon>
        <taxon>Dictyosteliales</taxon>
        <taxon>Dictyosteliaceae</taxon>
        <taxon>Dictyostelium</taxon>
    </lineage>
</organism>
<dbReference type="STRING" id="5786.F0ZSY2"/>
<dbReference type="GO" id="GO:0071528">
    <property type="term" value="P:tRNA re-export from nucleus"/>
    <property type="evidence" value="ECO:0000318"/>
    <property type="project" value="GO_Central"/>
</dbReference>
<dbReference type="VEuPathDB" id="AmoebaDB:DICPUDRAFT_155048"/>
<gene>
    <name evidence="13" type="ORF">DICPUDRAFT_155048</name>
</gene>
<dbReference type="RefSeq" id="XP_003290527.1">
    <property type="nucleotide sequence ID" value="XM_003290479.1"/>
</dbReference>
<evidence type="ECO:0000256" key="1">
    <source>
        <dbReference type="ARBA" id="ARBA00004496"/>
    </source>
</evidence>
<dbReference type="GO" id="GO:0005643">
    <property type="term" value="C:nuclear pore"/>
    <property type="evidence" value="ECO:0000318"/>
    <property type="project" value="GO_Central"/>
</dbReference>
<name>F0ZSY2_DICPU</name>
<keyword evidence="7 10" id="KW-0539">Nucleus</keyword>
<evidence type="ECO:0000256" key="10">
    <source>
        <dbReference type="RuleBase" id="RU366037"/>
    </source>
</evidence>
<evidence type="ECO:0000256" key="3">
    <source>
        <dbReference type="ARBA" id="ARBA00022448"/>
    </source>
</evidence>
<dbReference type="OrthoDB" id="26399at2759"/>
<dbReference type="GO" id="GO:0031267">
    <property type="term" value="F:small GTPase binding"/>
    <property type="evidence" value="ECO:0007669"/>
    <property type="project" value="InterPro"/>
</dbReference>
<dbReference type="GO" id="GO:0000049">
    <property type="term" value="F:tRNA binding"/>
    <property type="evidence" value="ECO:0000318"/>
    <property type="project" value="GO_Central"/>
</dbReference>
<comment type="function">
    <text evidence="10">tRNA nucleus export receptor which facilitates tRNA translocation across the nuclear pore complex.</text>
</comment>
<dbReference type="KEGG" id="dpp:DICPUDRAFT_155048"/>
<reference evidence="14" key="1">
    <citation type="journal article" date="2011" name="Genome Biol.">
        <title>Comparative genomics of the social amoebae Dictyostelium discoideum and Dictyostelium purpureum.</title>
        <authorList>
            <consortium name="US DOE Joint Genome Institute (JGI-PGF)"/>
            <person name="Sucgang R."/>
            <person name="Kuo A."/>
            <person name="Tian X."/>
            <person name="Salerno W."/>
            <person name="Parikh A."/>
            <person name="Feasley C.L."/>
            <person name="Dalin E."/>
            <person name="Tu H."/>
            <person name="Huang E."/>
            <person name="Barry K."/>
            <person name="Lindquist E."/>
            <person name="Shapiro H."/>
            <person name="Bruce D."/>
            <person name="Schmutz J."/>
            <person name="Salamov A."/>
            <person name="Fey P."/>
            <person name="Gaudet P."/>
            <person name="Anjard C."/>
            <person name="Babu M.M."/>
            <person name="Basu S."/>
            <person name="Bushmanova Y."/>
            <person name="van der Wel H."/>
            <person name="Katoh-Kurasawa M."/>
            <person name="Dinh C."/>
            <person name="Coutinho P.M."/>
            <person name="Saito T."/>
            <person name="Elias M."/>
            <person name="Schaap P."/>
            <person name="Kay R.R."/>
            <person name="Henrissat B."/>
            <person name="Eichinger L."/>
            <person name="Rivero F."/>
            <person name="Putnam N.H."/>
            <person name="West C.M."/>
            <person name="Loomis W.F."/>
            <person name="Chisholm R.L."/>
            <person name="Shaulsky G."/>
            <person name="Strassmann J.E."/>
            <person name="Queller D.C."/>
            <person name="Kuspa A."/>
            <person name="Grigoriev I.V."/>
        </authorList>
    </citation>
    <scope>NUCLEOTIDE SEQUENCE [LARGE SCALE GENOMIC DNA]</scope>
    <source>
        <strain evidence="14">QSDP1</strain>
    </source>
</reference>
<keyword evidence="6 10" id="KW-0694">RNA-binding</keyword>
<dbReference type="GeneID" id="10507922"/>
<evidence type="ECO:0000256" key="6">
    <source>
        <dbReference type="ARBA" id="ARBA00022884"/>
    </source>
</evidence>
<dbReference type="InterPro" id="IPR013598">
    <property type="entry name" value="Exportin-1/Importin-b-like"/>
</dbReference>
<evidence type="ECO:0000259" key="11">
    <source>
        <dbReference type="Pfam" id="PF08389"/>
    </source>
</evidence>
<dbReference type="eggNOG" id="KOG2021">
    <property type="taxonomic scope" value="Eukaryota"/>
</dbReference>
<feature type="domain" description="Exportin-1/Importin-beta-like" evidence="11">
    <location>
        <begin position="99"/>
        <end position="245"/>
    </location>
</feature>
<keyword evidence="14" id="KW-1185">Reference proteome</keyword>
<evidence type="ECO:0000256" key="7">
    <source>
        <dbReference type="ARBA" id="ARBA00023242"/>
    </source>
</evidence>
<keyword evidence="4 10" id="KW-0963">Cytoplasm</keyword>
<evidence type="ECO:0000256" key="4">
    <source>
        <dbReference type="ARBA" id="ARBA00022490"/>
    </source>
</evidence>
<comment type="similarity">
    <text evidence="10">Belongs to the exportin family.</text>
</comment>
<keyword evidence="3 10" id="KW-0813">Transport</keyword>
<evidence type="ECO:0000259" key="12">
    <source>
        <dbReference type="Pfam" id="PF19282"/>
    </source>
</evidence>
<dbReference type="InParanoid" id="F0ZSY2"/>
<dbReference type="EMBL" id="GL871165">
    <property type="protein sequence ID" value="EGC32961.1"/>
    <property type="molecule type" value="Genomic_DNA"/>
</dbReference>
<evidence type="ECO:0000256" key="9">
    <source>
        <dbReference type="ARBA" id="ARBA00032199"/>
    </source>
</evidence>
<dbReference type="AlphaFoldDB" id="F0ZSY2"/>
<dbReference type="InterPro" id="IPR040017">
    <property type="entry name" value="XPOT"/>
</dbReference>
<dbReference type="InterPro" id="IPR011989">
    <property type="entry name" value="ARM-like"/>
</dbReference>
<dbReference type="GO" id="GO:0016363">
    <property type="term" value="C:nuclear matrix"/>
    <property type="evidence" value="ECO:0000318"/>
    <property type="project" value="GO_Central"/>
</dbReference>
<accession>F0ZSY2</accession>
<dbReference type="InterPro" id="IPR045546">
    <property type="entry name" value="Exportin-T_C"/>
</dbReference>
<dbReference type="FunCoup" id="F0ZSY2">
    <property type="interactions" value="964"/>
</dbReference>
<evidence type="ECO:0000313" key="13">
    <source>
        <dbReference type="EMBL" id="EGC32961.1"/>
    </source>
</evidence>
<protein>
    <recommendedName>
        <fullName evidence="2 10">Exportin-T</fullName>
    </recommendedName>
    <alternativeName>
        <fullName evidence="8 10">Exportin(tRNA)</fullName>
    </alternativeName>
    <alternativeName>
        <fullName evidence="9 10">tRNA exportin</fullName>
    </alternativeName>
</protein>
<dbReference type="PANTHER" id="PTHR15952">
    <property type="entry name" value="EXPORTIN-T/LOS1"/>
    <property type="match status" value="1"/>
</dbReference>
<dbReference type="InterPro" id="IPR016024">
    <property type="entry name" value="ARM-type_fold"/>
</dbReference>
<dbReference type="GO" id="GO:0005737">
    <property type="term" value="C:cytoplasm"/>
    <property type="evidence" value="ECO:0000318"/>
    <property type="project" value="GO_Central"/>
</dbReference>
<dbReference type="OMA" id="HEMFLFG"/>
<dbReference type="Pfam" id="PF08389">
    <property type="entry name" value="Xpo1"/>
    <property type="match status" value="1"/>
</dbReference>
<sequence length="993" mass="114053">MDNFDQAVICSFDPSTREDIKQQALEYTNRIKENPKAWEFCLEKLRTTNNTYIKFFCIQVFQDIILHKYELLTTEDKLNLRVGLLKWFQSHLIVNQEETPIKNKFAQIIVLLFKQEYPDGWPAFFEEILSLLNLQNFSVDIFLRICKSIDEEVVSFDVHRSPAELAQNTMIKDKMREKAIVNIVSSWYEILTKQKNSSLINMTLQNIKTYVGWIDINLIVNDPFIQVFCNFLREKSVREEVVDCFKEIINKGMDPMAKLTLIQQLRIKDIIGLTSLDSSEFVVKVGNLVNLTGMEILRGMESLQQDPGRSFSNGEILLNDMLQILVQFFNNESNDVSYSVYGFASLYVQKLKGIKNISGQQFEHIRALVQIVRNKMRFKTDKYDDEDDSEIKILDFRKDLSNLFRNIFRIRPDLVSEFVTANISNILTNPGINYSDIEVSIYLLFQMGEGISANSEESMKQFEKFFSEMISNLAISNISQTSHQVVSLMYFETLVRYAKYIPLDSRLDAVIKSFLDARGIYNSDPVVRSKAGHLFNKLVKQLKVPILKYINDIIIALQNHLIISYEIQKVVPFDEQSSFYELLGFLIGAAILDKDTESGYIQKILGNPINQLKEIIDKQLYKTDTKENQFYSVQICQLISVIGNFSKGFSSFNASNGAPKPDSLCHYKVYFKSALTLIVQLPNLLPENEEVKFKTFFYMHRMVECLGKDLKPLLEDILPLLLSHTVTIPTLLEFLVFINQLVGKYKEELFQVINHTLKPTINHVFKLLNPSIQPPEHSDEERSINELKRSYYQFIQGILSNNLANTFTSQANLDVFEKIILPTLTSGCQSSNEAIQKACFVILKKMIDDYAPGGAHHINGFEQFLFGQMVPLCFEVPLSPQFNINDFASNQIILEIGKSLKSISSKYGDNFLNFLKNSILPKLNVTSEFTDQFLKLLLPTAQVKEFQECLKLFIRTRKGKIIQQQLNSNGTTHVNGNNAKSLNNGNYIGVNGH</sequence>
<dbReference type="SUPFAM" id="SSF48371">
    <property type="entry name" value="ARM repeat"/>
    <property type="match status" value="1"/>
</dbReference>
<keyword evidence="5 10" id="KW-0820">tRNA-binding</keyword>